<organism evidence="2 3">
    <name type="scientific">Athelia psychrophila</name>
    <dbReference type="NCBI Taxonomy" id="1759441"/>
    <lineage>
        <taxon>Eukaryota</taxon>
        <taxon>Fungi</taxon>
        <taxon>Dikarya</taxon>
        <taxon>Basidiomycota</taxon>
        <taxon>Agaricomycotina</taxon>
        <taxon>Agaricomycetes</taxon>
        <taxon>Agaricomycetidae</taxon>
        <taxon>Atheliales</taxon>
        <taxon>Atheliaceae</taxon>
        <taxon>Athelia</taxon>
    </lineage>
</organism>
<evidence type="ECO:0000313" key="1">
    <source>
        <dbReference type="EMBL" id="KZP20882.1"/>
    </source>
</evidence>
<protein>
    <submittedName>
        <fullName evidence="2">Uncharacterized protein</fullName>
    </submittedName>
</protein>
<proteinExistence type="predicted"/>
<keyword evidence="3" id="KW-1185">Reference proteome</keyword>
<sequence length="58" mass="6654">MYHRGSLNYIEGRNYMAQNKNQIHANAPAVELDHNFAIRELSQCRIPECPVPHLSCAM</sequence>
<dbReference type="AlphaFoldDB" id="A0A166N7C5"/>
<evidence type="ECO:0000313" key="3">
    <source>
        <dbReference type="Proteomes" id="UP000076532"/>
    </source>
</evidence>
<accession>A0A166N7C5</accession>
<dbReference type="Proteomes" id="UP000076532">
    <property type="component" value="Unassembled WGS sequence"/>
</dbReference>
<evidence type="ECO:0000313" key="2">
    <source>
        <dbReference type="EMBL" id="KZP24721.1"/>
    </source>
</evidence>
<dbReference type="EMBL" id="KV417524">
    <property type="protein sequence ID" value="KZP24721.1"/>
    <property type="molecule type" value="Genomic_DNA"/>
</dbReference>
<gene>
    <name evidence="2" type="ORF">FIBSPDRAFT_856482</name>
    <name evidence="1" type="ORF">FIBSPDRAFT_861337</name>
</gene>
<dbReference type="EMBL" id="KV417552">
    <property type="protein sequence ID" value="KZP20882.1"/>
    <property type="molecule type" value="Genomic_DNA"/>
</dbReference>
<feature type="non-terminal residue" evidence="2">
    <location>
        <position position="58"/>
    </location>
</feature>
<name>A0A166N7C5_9AGAM</name>
<reference evidence="2 3" key="1">
    <citation type="journal article" date="2016" name="Mol. Biol. Evol.">
        <title>Comparative Genomics of Early-Diverging Mushroom-Forming Fungi Provides Insights into the Origins of Lignocellulose Decay Capabilities.</title>
        <authorList>
            <person name="Nagy L.G."/>
            <person name="Riley R."/>
            <person name="Tritt A."/>
            <person name="Adam C."/>
            <person name="Daum C."/>
            <person name="Floudas D."/>
            <person name="Sun H."/>
            <person name="Yadav J.S."/>
            <person name="Pangilinan J."/>
            <person name="Larsson K.H."/>
            <person name="Matsuura K."/>
            <person name="Barry K."/>
            <person name="Labutti K."/>
            <person name="Kuo R."/>
            <person name="Ohm R.A."/>
            <person name="Bhattacharya S.S."/>
            <person name="Shirouzu T."/>
            <person name="Yoshinaga Y."/>
            <person name="Martin F.M."/>
            <person name="Grigoriev I.V."/>
            <person name="Hibbett D.S."/>
        </authorList>
    </citation>
    <scope>NUCLEOTIDE SEQUENCE [LARGE SCALE GENOMIC DNA]</scope>
    <source>
        <strain evidence="2 3">CBS 109695</strain>
    </source>
</reference>